<protein>
    <submittedName>
        <fullName evidence="1">Uncharacterized protein</fullName>
    </submittedName>
</protein>
<comment type="caution">
    <text evidence="1">The sequence shown here is derived from an EMBL/GenBank/DDBJ whole genome shotgun (WGS) entry which is preliminary data.</text>
</comment>
<keyword evidence="2" id="KW-1185">Reference proteome</keyword>
<proteinExistence type="predicted"/>
<organism evidence="1 2">
    <name type="scientific">Actinomadura violacea</name>
    <dbReference type="NCBI Taxonomy" id="2819934"/>
    <lineage>
        <taxon>Bacteria</taxon>
        <taxon>Bacillati</taxon>
        <taxon>Actinomycetota</taxon>
        <taxon>Actinomycetes</taxon>
        <taxon>Streptosporangiales</taxon>
        <taxon>Thermomonosporaceae</taxon>
        <taxon>Actinomadura</taxon>
    </lineage>
</organism>
<evidence type="ECO:0000313" key="2">
    <source>
        <dbReference type="Proteomes" id="UP000680206"/>
    </source>
</evidence>
<reference evidence="1 2" key="1">
    <citation type="submission" date="2021-03" db="EMBL/GenBank/DDBJ databases">
        <title>Actinomadura violae sp. nov., isolated from lichen in Thailand.</title>
        <authorList>
            <person name="Kanchanasin P."/>
            <person name="Saeng-In P."/>
            <person name="Phongsopitanun W."/>
            <person name="Yuki M."/>
            <person name="Kudo T."/>
            <person name="Ohkuma M."/>
            <person name="Tanasupawat S."/>
        </authorList>
    </citation>
    <scope>NUCLEOTIDE SEQUENCE [LARGE SCALE GENOMIC DNA]</scope>
    <source>
        <strain evidence="1 2">LCR2-06</strain>
    </source>
</reference>
<accession>A0ABS3RPH2</accession>
<name>A0ABS3RPH2_9ACTN</name>
<gene>
    <name evidence="1" type="ORF">J4709_11610</name>
</gene>
<evidence type="ECO:0000313" key="1">
    <source>
        <dbReference type="EMBL" id="MBO2458213.1"/>
    </source>
</evidence>
<dbReference type="Proteomes" id="UP000680206">
    <property type="component" value="Unassembled WGS sequence"/>
</dbReference>
<dbReference type="RefSeq" id="WP_208240038.1">
    <property type="nucleotide sequence ID" value="NZ_JAGEPF010000007.1"/>
</dbReference>
<dbReference type="EMBL" id="JAGEPF010000007">
    <property type="protein sequence ID" value="MBO2458213.1"/>
    <property type="molecule type" value="Genomic_DNA"/>
</dbReference>
<sequence length="76" mass="8290">MVVDLDVHRDVAVGDSGVHDDRFTGSGNERSGFLRHVGLLVRLHEKELVVVDIGPLGAVPSDQSHRAVPSLVVLWR</sequence>